<dbReference type="InterPro" id="IPR036928">
    <property type="entry name" value="AS_sf"/>
</dbReference>
<name>A0ABY6YXY8_9BACL</name>
<accession>A0ABY6YXY8</accession>
<reference evidence="3" key="1">
    <citation type="submission" date="2022-08" db="EMBL/GenBank/DDBJ databases">
        <title>Alicyclobacillus dauci DSM2870, complete genome.</title>
        <authorList>
            <person name="Wang Q."/>
            <person name="Cai R."/>
            <person name="Wang Z."/>
        </authorList>
    </citation>
    <scope>NUCLEOTIDE SEQUENCE</scope>
    <source>
        <strain evidence="3">DSM 28700</strain>
    </source>
</reference>
<dbReference type="Proteomes" id="UP001164803">
    <property type="component" value="Chromosome"/>
</dbReference>
<gene>
    <name evidence="3" type="ORF">NZD86_14420</name>
</gene>
<evidence type="ECO:0000256" key="1">
    <source>
        <dbReference type="ARBA" id="ARBA00009199"/>
    </source>
</evidence>
<evidence type="ECO:0000313" key="3">
    <source>
        <dbReference type="EMBL" id="WAH35483.1"/>
    </source>
</evidence>
<sequence length="460" mass="49697">MSVKHLPTSLLAWQEIFHGARCSAVDVTASYLRRIEELNTSLNAYLTVCADRARQAASSIDFMREHHPAGLGPLAGAPVSIKDLIDTNFAPTTYGSRVYLDKRPSENAVVVERLERAHAIILGKTHLHEFAYGITNESEHFGPARNPVDVSRMTGGSSGGSAASVRSNMALASVGTDTGGSIRIPASLTGIVGFKPSHGLVPTAGVYPLAPSLDHVGPLTLTVTDAALLVDIMADLHGNQSLVERINRWPVPSSPIRVGVPKQLIERFATTEVANAFQTVLSALERANYVQVVKSIDFDEDDVATHQFAIMSGEAAAVHANQLKSMFDLYSVDVRERLQHAQQGTTTQAYMRGIAFQKVFRSLVDDWLRDADVLMLPTTPVAAPLLGTVTITVSQGDEHDLRSLMTRFTNPWNLSGVPAISLPAGAIDGLPFGLQLVGRYGHDAELLWRAKHVETLLASM</sequence>
<dbReference type="PANTHER" id="PTHR11895:SF7">
    <property type="entry name" value="GLUTAMYL-TRNA(GLN) AMIDOTRANSFERASE SUBUNIT A, MITOCHONDRIAL"/>
    <property type="match status" value="1"/>
</dbReference>
<dbReference type="SUPFAM" id="SSF75304">
    <property type="entry name" value="Amidase signature (AS) enzymes"/>
    <property type="match status" value="1"/>
</dbReference>
<comment type="similarity">
    <text evidence="1">Belongs to the amidase family.</text>
</comment>
<evidence type="ECO:0000259" key="2">
    <source>
        <dbReference type="Pfam" id="PF01425"/>
    </source>
</evidence>
<dbReference type="PANTHER" id="PTHR11895">
    <property type="entry name" value="TRANSAMIDASE"/>
    <property type="match status" value="1"/>
</dbReference>
<proteinExistence type="inferred from homology"/>
<dbReference type="Gene3D" id="3.90.1300.10">
    <property type="entry name" value="Amidase signature (AS) domain"/>
    <property type="match status" value="1"/>
</dbReference>
<evidence type="ECO:0000313" key="4">
    <source>
        <dbReference type="Proteomes" id="UP001164803"/>
    </source>
</evidence>
<organism evidence="3 4">
    <name type="scientific">Alicyclobacillus dauci</name>
    <dbReference type="NCBI Taxonomy" id="1475485"/>
    <lineage>
        <taxon>Bacteria</taxon>
        <taxon>Bacillati</taxon>
        <taxon>Bacillota</taxon>
        <taxon>Bacilli</taxon>
        <taxon>Bacillales</taxon>
        <taxon>Alicyclobacillaceae</taxon>
        <taxon>Alicyclobacillus</taxon>
    </lineage>
</organism>
<feature type="domain" description="Amidase" evidence="2">
    <location>
        <begin position="26"/>
        <end position="447"/>
    </location>
</feature>
<dbReference type="EMBL" id="CP104064">
    <property type="protein sequence ID" value="WAH35483.1"/>
    <property type="molecule type" value="Genomic_DNA"/>
</dbReference>
<dbReference type="RefSeq" id="WP_268042766.1">
    <property type="nucleotide sequence ID" value="NZ_CP104064.1"/>
</dbReference>
<dbReference type="InterPro" id="IPR023631">
    <property type="entry name" value="Amidase_dom"/>
</dbReference>
<protein>
    <submittedName>
        <fullName evidence="3">Amidase</fullName>
    </submittedName>
</protein>
<keyword evidence="4" id="KW-1185">Reference proteome</keyword>
<dbReference type="InterPro" id="IPR000120">
    <property type="entry name" value="Amidase"/>
</dbReference>
<dbReference type="Pfam" id="PF01425">
    <property type="entry name" value="Amidase"/>
    <property type="match status" value="1"/>
</dbReference>